<evidence type="ECO:0000256" key="5">
    <source>
        <dbReference type="ARBA" id="ARBA00022801"/>
    </source>
</evidence>
<evidence type="ECO:0000256" key="6">
    <source>
        <dbReference type="ARBA" id="ARBA00022975"/>
    </source>
</evidence>
<evidence type="ECO:0000259" key="7">
    <source>
        <dbReference type="Pfam" id="PF01979"/>
    </source>
</evidence>
<name>A0AAX3BFV5_9SPIR</name>
<dbReference type="PROSITE" id="PS00483">
    <property type="entry name" value="DIHYDROOROTASE_2"/>
    <property type="match status" value="1"/>
</dbReference>
<dbReference type="AlphaFoldDB" id="A0AAX3BFV5"/>
<dbReference type="KEGG" id="taqu:KDW03_05685"/>
<dbReference type="PROSITE" id="PS00482">
    <property type="entry name" value="DIHYDROOROTASE_1"/>
    <property type="match status" value="1"/>
</dbReference>
<dbReference type="PANTHER" id="PTHR43668:SF2">
    <property type="entry name" value="ALLANTOINASE"/>
    <property type="match status" value="1"/>
</dbReference>
<gene>
    <name evidence="9" type="ORF">KDW03_05685</name>
</gene>
<dbReference type="InterPro" id="IPR024403">
    <property type="entry name" value="DHOase_cat"/>
</dbReference>
<comment type="cofactor">
    <cofactor evidence="1">
        <name>Zn(2+)</name>
        <dbReference type="ChEBI" id="CHEBI:29105"/>
    </cofactor>
</comment>
<keyword evidence="6" id="KW-0665">Pyrimidine biosynthesis</keyword>
<evidence type="ECO:0000256" key="4">
    <source>
        <dbReference type="ARBA" id="ARBA00022723"/>
    </source>
</evidence>
<dbReference type="InterPro" id="IPR011059">
    <property type="entry name" value="Metal-dep_hydrolase_composite"/>
</dbReference>
<dbReference type="Pfam" id="PF12890">
    <property type="entry name" value="DHOase"/>
    <property type="match status" value="1"/>
</dbReference>
<dbReference type="InterPro" id="IPR006680">
    <property type="entry name" value="Amidohydro-rel"/>
</dbReference>
<feature type="domain" description="Dihydroorotase catalytic" evidence="8">
    <location>
        <begin position="48"/>
        <end position="234"/>
    </location>
</feature>
<dbReference type="Pfam" id="PF01979">
    <property type="entry name" value="Amidohydro_1"/>
    <property type="match status" value="1"/>
</dbReference>
<keyword evidence="5" id="KW-0378">Hydrolase</keyword>
<dbReference type="PANTHER" id="PTHR43668">
    <property type="entry name" value="ALLANTOINASE"/>
    <property type="match status" value="1"/>
</dbReference>
<dbReference type="NCBIfam" id="TIGR00857">
    <property type="entry name" value="pyrC_multi"/>
    <property type="match status" value="1"/>
</dbReference>
<dbReference type="GO" id="GO:0005737">
    <property type="term" value="C:cytoplasm"/>
    <property type="evidence" value="ECO:0007669"/>
    <property type="project" value="TreeGrafter"/>
</dbReference>
<reference evidence="9" key="2">
    <citation type="submission" date="2022-06" db="EMBL/GenBank/DDBJ databases">
        <title>Thermospira aquatica gen. nov., sp. nov.</title>
        <authorList>
            <person name="Ben Ali Gam Z."/>
            <person name="Labat M."/>
        </authorList>
    </citation>
    <scope>NUCLEOTIDE SEQUENCE</scope>
    <source>
        <strain evidence="9">F1F22</strain>
    </source>
</reference>
<comment type="function">
    <text evidence="2">Catalyzes the reversible cyclization of carbamoyl aspartate to dihydroorotate.</text>
</comment>
<dbReference type="EMBL" id="CP073355">
    <property type="protein sequence ID" value="URA11287.1"/>
    <property type="molecule type" value="Genomic_DNA"/>
</dbReference>
<comment type="similarity">
    <text evidence="3">Belongs to the metallo-dependent hydrolases superfamily. DHOase family. Class I DHOase subfamily.</text>
</comment>
<dbReference type="InterPro" id="IPR002195">
    <property type="entry name" value="Dihydroorotase_CS"/>
</dbReference>
<dbReference type="SUPFAM" id="SSF51556">
    <property type="entry name" value="Metallo-dependent hydrolases"/>
    <property type="match status" value="1"/>
</dbReference>
<feature type="domain" description="Amidohydrolase-related" evidence="7">
    <location>
        <begin position="283"/>
        <end position="422"/>
    </location>
</feature>
<keyword evidence="4" id="KW-0479">Metal-binding</keyword>
<dbReference type="InterPro" id="IPR032466">
    <property type="entry name" value="Metal_Hydrolase"/>
</dbReference>
<protein>
    <submittedName>
        <fullName evidence="9">Dihydroorotase</fullName>
    </submittedName>
</protein>
<dbReference type="GO" id="GO:0004151">
    <property type="term" value="F:dihydroorotase activity"/>
    <property type="evidence" value="ECO:0007669"/>
    <property type="project" value="InterPro"/>
</dbReference>
<dbReference type="RefSeq" id="WP_271436419.1">
    <property type="nucleotide sequence ID" value="NZ_CP073355.1"/>
</dbReference>
<dbReference type="SUPFAM" id="SSF51338">
    <property type="entry name" value="Composite domain of metallo-dependent hydrolases"/>
    <property type="match status" value="1"/>
</dbReference>
<proteinExistence type="inferred from homology"/>
<evidence type="ECO:0000256" key="1">
    <source>
        <dbReference type="ARBA" id="ARBA00001947"/>
    </source>
</evidence>
<keyword evidence="10" id="KW-1185">Reference proteome</keyword>
<dbReference type="InterPro" id="IPR004722">
    <property type="entry name" value="DHOase"/>
</dbReference>
<accession>A0AAX3BFV5</accession>
<organism evidence="9 10">
    <name type="scientific">Thermospira aquatica</name>
    <dbReference type="NCBI Taxonomy" id="2828656"/>
    <lineage>
        <taxon>Bacteria</taxon>
        <taxon>Pseudomonadati</taxon>
        <taxon>Spirochaetota</taxon>
        <taxon>Spirochaetia</taxon>
        <taxon>Brevinematales</taxon>
        <taxon>Thermospiraceae</taxon>
        <taxon>Thermospira</taxon>
    </lineage>
</organism>
<evidence type="ECO:0000256" key="2">
    <source>
        <dbReference type="ARBA" id="ARBA00002368"/>
    </source>
</evidence>
<dbReference type="CDD" id="cd01317">
    <property type="entry name" value="DHOase_IIa"/>
    <property type="match status" value="1"/>
</dbReference>
<dbReference type="GO" id="GO:0004038">
    <property type="term" value="F:allantoinase activity"/>
    <property type="evidence" value="ECO:0007669"/>
    <property type="project" value="TreeGrafter"/>
</dbReference>
<dbReference type="InterPro" id="IPR050138">
    <property type="entry name" value="DHOase/Allantoinase_Hydrolase"/>
</dbReference>
<evidence type="ECO:0000313" key="10">
    <source>
        <dbReference type="Proteomes" id="UP001056539"/>
    </source>
</evidence>
<dbReference type="Gene3D" id="3.20.20.140">
    <property type="entry name" value="Metal-dependent hydrolases"/>
    <property type="match status" value="1"/>
</dbReference>
<dbReference type="GO" id="GO:0046872">
    <property type="term" value="F:metal ion binding"/>
    <property type="evidence" value="ECO:0007669"/>
    <property type="project" value="UniProtKB-KW"/>
</dbReference>
<dbReference type="GO" id="GO:0006145">
    <property type="term" value="P:purine nucleobase catabolic process"/>
    <property type="evidence" value="ECO:0007669"/>
    <property type="project" value="TreeGrafter"/>
</dbReference>
<evidence type="ECO:0000313" key="9">
    <source>
        <dbReference type="EMBL" id="URA11287.1"/>
    </source>
</evidence>
<dbReference type="Gene3D" id="2.30.40.10">
    <property type="entry name" value="Urease, subunit C, domain 1"/>
    <property type="match status" value="1"/>
</dbReference>
<dbReference type="Proteomes" id="UP001056539">
    <property type="component" value="Chromosome"/>
</dbReference>
<reference evidence="9" key="1">
    <citation type="submission" date="2021-04" db="EMBL/GenBank/DDBJ databases">
        <authorList>
            <person name="Postec A."/>
        </authorList>
    </citation>
    <scope>NUCLEOTIDE SEQUENCE</scope>
    <source>
        <strain evidence="9">F1F22</strain>
    </source>
</reference>
<dbReference type="GO" id="GO:0006221">
    <property type="term" value="P:pyrimidine nucleotide biosynthetic process"/>
    <property type="evidence" value="ECO:0007669"/>
    <property type="project" value="UniProtKB-KW"/>
</dbReference>
<evidence type="ECO:0000259" key="8">
    <source>
        <dbReference type="Pfam" id="PF12890"/>
    </source>
</evidence>
<sequence>MILSGGIVCDPVIAPSGKRLDVWIENGRIKKIARNIQEKHVTRMDIKGKRIYPGFVDMHVHLREPGQTHKEDMATATRAAAAGGVTTVLAMPNTIPPIDRKERYQEVMSIAREKACIEVLQACAMTVGRKGEKLTDFESLKETGCLWLSDDGSSIQDQKLLFMACERLRLTGQLWVEHPEIALLAMGKPLHDGSVSRERGWQGQPREAESLAVLQAGLLAGLAGVRVHFTHLSSWQSVEAVRMLKRWYPGLITSDTAPHYLLLTEEDVKQSGYDPNKKMNPPLRKPRDRQALLDGLLDGTIDCVASDHAPHTQEEKAVGIEKAPFGVVGVQTLFSALVTLAKKQNIPSKKWLPWITLNPARILGIDRGRFAPGMIANLTIVDQETSWEVSEHTLFSRSHNSAFLGMRLDGRVLATYAGGKLVYEVGK</sequence>
<evidence type="ECO:0000256" key="3">
    <source>
        <dbReference type="ARBA" id="ARBA00010286"/>
    </source>
</evidence>